<feature type="compositionally biased region" description="Basic and acidic residues" evidence="1">
    <location>
        <begin position="7"/>
        <end position="31"/>
    </location>
</feature>
<gene>
    <name evidence="2" type="ORF">pipiens_012475</name>
</gene>
<sequence length="209" mass="23591">MKTASPSEERRDVNADDTQKQTDDDGKKRESSNLSDHQIHYKTSQLNLKSGNSNLQQLTANTLYSTSDWTVLHQPPDSVIIPAVPETVVGDSMRTGYDFANSDGVGNCQEEYDEAPEAESIVPEEEVPAVGDHYGVEPLKLPEIWNDLITANQEILILHELQDLKHYIVDARKIEDQLVAMTFDYCPKELPDVGTWNLHIKKIQSYRPL</sequence>
<protein>
    <submittedName>
        <fullName evidence="2">Uncharacterized protein</fullName>
    </submittedName>
</protein>
<evidence type="ECO:0000256" key="1">
    <source>
        <dbReference type="SAM" id="MobiDB-lite"/>
    </source>
</evidence>
<accession>A0ABD1D262</accession>
<dbReference type="AlphaFoldDB" id="A0ABD1D262"/>
<dbReference type="Proteomes" id="UP001562425">
    <property type="component" value="Unassembled WGS sequence"/>
</dbReference>
<name>A0ABD1D262_CULPP</name>
<evidence type="ECO:0000313" key="2">
    <source>
        <dbReference type="EMBL" id="KAL1390262.1"/>
    </source>
</evidence>
<comment type="caution">
    <text evidence="2">The sequence shown here is derived from an EMBL/GenBank/DDBJ whole genome shotgun (WGS) entry which is preliminary data.</text>
</comment>
<reference evidence="2 3" key="1">
    <citation type="submission" date="2024-05" db="EMBL/GenBank/DDBJ databases">
        <title>Culex pipiens pipiens assembly and annotation.</title>
        <authorList>
            <person name="Alout H."/>
            <person name="Durand T."/>
        </authorList>
    </citation>
    <scope>NUCLEOTIDE SEQUENCE [LARGE SCALE GENOMIC DNA]</scope>
    <source>
        <strain evidence="2">HA-2024</strain>
        <tissue evidence="2">Whole body</tissue>
    </source>
</reference>
<dbReference type="EMBL" id="JBEHCU010007948">
    <property type="protein sequence ID" value="KAL1390262.1"/>
    <property type="molecule type" value="Genomic_DNA"/>
</dbReference>
<organism evidence="2 3">
    <name type="scientific">Culex pipiens pipiens</name>
    <name type="common">Northern house mosquito</name>
    <dbReference type="NCBI Taxonomy" id="38569"/>
    <lineage>
        <taxon>Eukaryota</taxon>
        <taxon>Metazoa</taxon>
        <taxon>Ecdysozoa</taxon>
        <taxon>Arthropoda</taxon>
        <taxon>Hexapoda</taxon>
        <taxon>Insecta</taxon>
        <taxon>Pterygota</taxon>
        <taxon>Neoptera</taxon>
        <taxon>Endopterygota</taxon>
        <taxon>Diptera</taxon>
        <taxon>Nematocera</taxon>
        <taxon>Culicoidea</taxon>
        <taxon>Culicidae</taxon>
        <taxon>Culicinae</taxon>
        <taxon>Culicini</taxon>
        <taxon>Culex</taxon>
        <taxon>Culex</taxon>
    </lineage>
</organism>
<feature type="region of interest" description="Disordered" evidence="1">
    <location>
        <begin position="1"/>
        <end position="39"/>
    </location>
</feature>
<evidence type="ECO:0000313" key="3">
    <source>
        <dbReference type="Proteomes" id="UP001562425"/>
    </source>
</evidence>
<proteinExistence type="predicted"/>
<keyword evidence="3" id="KW-1185">Reference proteome</keyword>